<evidence type="ECO:0000256" key="6">
    <source>
        <dbReference type="SAM" id="MobiDB-lite"/>
    </source>
</evidence>
<keyword evidence="2" id="KW-0812">Transmembrane</keyword>
<feature type="coiled-coil region" evidence="5">
    <location>
        <begin position="54"/>
        <end position="123"/>
    </location>
</feature>
<evidence type="ECO:0000256" key="1">
    <source>
        <dbReference type="ARBA" id="ARBA00004370"/>
    </source>
</evidence>
<feature type="region of interest" description="Disordered" evidence="6">
    <location>
        <begin position="311"/>
        <end position="354"/>
    </location>
</feature>
<keyword evidence="4" id="KW-0472">Membrane</keyword>
<keyword evidence="9" id="KW-1185">Reference proteome</keyword>
<feature type="coiled-coil region" evidence="5">
    <location>
        <begin position="418"/>
        <end position="445"/>
    </location>
</feature>
<keyword evidence="5" id="KW-0175">Coiled coil</keyword>
<name>A0AAV7ECH3_ARIFI</name>
<dbReference type="PROSITE" id="PS51775">
    <property type="entry name" value="GTD_BINDING"/>
    <property type="match status" value="1"/>
</dbReference>
<dbReference type="GO" id="GO:0016020">
    <property type="term" value="C:membrane"/>
    <property type="evidence" value="ECO:0007669"/>
    <property type="project" value="UniProtKB-SubCell"/>
</dbReference>
<dbReference type="InterPro" id="IPR007656">
    <property type="entry name" value="GTD-bd"/>
</dbReference>
<dbReference type="Proteomes" id="UP000825729">
    <property type="component" value="Unassembled WGS sequence"/>
</dbReference>
<dbReference type="EMBL" id="JAINDJ010000006">
    <property type="protein sequence ID" value="KAG9445227.1"/>
    <property type="molecule type" value="Genomic_DNA"/>
</dbReference>
<evidence type="ECO:0000259" key="7">
    <source>
        <dbReference type="PROSITE" id="PS51775"/>
    </source>
</evidence>
<accession>A0AAV7ECH3</accession>
<feature type="domain" description="GTD-binding" evidence="7">
    <location>
        <begin position="59"/>
        <end position="157"/>
    </location>
</feature>
<sequence length="537" mass="61430">MDSETSPPSNDHLWVNCGCCCHVGLATTAWPRSVKRKLDQMTGGLEFKNLSVARVEIENECTALREALTSHQQTIQDLYSELDEERNASSSAANEAMSMILRLQREKAEIQMEARQFKRYSEEKMAHDQQEFLILEDRLYKREQLIQSLTCEVQAYKHRLLSYGYGEGEAETPGGSNREVRNVVENNEVEFGSDSAPVEMRNLLENNEPMSTGGSASQNVVENGEPEYDYPSYDYPPLKCCLNETPVSADGNEIQFDLEKYAFGETPRARDHLQNLEYRICQLERNPSSAHLDREFSGTRNYLEKVAIGQSPRRFKHSHRLSQDSSSSPFATLKEPTPFQDFRTETPRQGSGLRKMDDTVNIEEYPLPKVDTASDFGDDMSDRIYTIDSFQPTVRTYDDYMNTPREAFARVDSGETDIKKLYMRLQALEADRESMRQAIISMRTEKAQLVLLKEIAQQLCKSATPEKSVNVKKPSLIGSFSFMSVVKWVVSFVFWRKKAHRSKYTFGLSKDNAGLLLLLDKSPHLRQWRCLSKISQV</sequence>
<proteinExistence type="predicted"/>
<evidence type="ECO:0000313" key="9">
    <source>
        <dbReference type="Proteomes" id="UP000825729"/>
    </source>
</evidence>
<comment type="caution">
    <text evidence="8">The sequence shown here is derived from an EMBL/GenBank/DDBJ whole genome shotgun (WGS) entry which is preliminary data.</text>
</comment>
<comment type="subcellular location">
    <subcellularLocation>
        <location evidence="1">Membrane</location>
    </subcellularLocation>
</comment>
<evidence type="ECO:0000256" key="2">
    <source>
        <dbReference type="ARBA" id="ARBA00022692"/>
    </source>
</evidence>
<reference evidence="8 9" key="1">
    <citation type="submission" date="2021-07" db="EMBL/GenBank/DDBJ databases">
        <title>The Aristolochia fimbriata genome: insights into angiosperm evolution, floral development and chemical biosynthesis.</title>
        <authorList>
            <person name="Jiao Y."/>
        </authorList>
    </citation>
    <scope>NUCLEOTIDE SEQUENCE [LARGE SCALE GENOMIC DNA]</scope>
    <source>
        <strain evidence="8">IBCAS-2021</strain>
        <tissue evidence="8">Leaf</tissue>
    </source>
</reference>
<protein>
    <recommendedName>
        <fullName evidence="7">GTD-binding domain-containing protein</fullName>
    </recommendedName>
</protein>
<dbReference type="AlphaFoldDB" id="A0AAV7ECH3"/>
<dbReference type="PANTHER" id="PTHR31422:SF0">
    <property type="entry name" value="MYOSIN-BINDING PROTEIN 7"/>
    <property type="match status" value="1"/>
</dbReference>
<dbReference type="GO" id="GO:0080115">
    <property type="term" value="F:myosin XI tail binding"/>
    <property type="evidence" value="ECO:0007669"/>
    <property type="project" value="UniProtKB-ARBA"/>
</dbReference>
<keyword evidence="3" id="KW-1133">Transmembrane helix</keyword>
<evidence type="ECO:0000256" key="5">
    <source>
        <dbReference type="SAM" id="Coils"/>
    </source>
</evidence>
<dbReference type="Pfam" id="PF04576">
    <property type="entry name" value="Zein-binding"/>
    <property type="match status" value="1"/>
</dbReference>
<gene>
    <name evidence="8" type="ORF">H6P81_016567</name>
</gene>
<evidence type="ECO:0000256" key="3">
    <source>
        <dbReference type="ARBA" id="ARBA00022989"/>
    </source>
</evidence>
<dbReference type="PANTHER" id="PTHR31422">
    <property type="entry name" value="BNAANNG28530D PROTEIN"/>
    <property type="match status" value="1"/>
</dbReference>
<evidence type="ECO:0000256" key="4">
    <source>
        <dbReference type="ARBA" id="ARBA00023136"/>
    </source>
</evidence>
<evidence type="ECO:0000313" key="8">
    <source>
        <dbReference type="EMBL" id="KAG9445227.1"/>
    </source>
</evidence>
<organism evidence="8 9">
    <name type="scientific">Aristolochia fimbriata</name>
    <name type="common">White veined hardy Dutchman's pipe vine</name>
    <dbReference type="NCBI Taxonomy" id="158543"/>
    <lineage>
        <taxon>Eukaryota</taxon>
        <taxon>Viridiplantae</taxon>
        <taxon>Streptophyta</taxon>
        <taxon>Embryophyta</taxon>
        <taxon>Tracheophyta</taxon>
        <taxon>Spermatophyta</taxon>
        <taxon>Magnoliopsida</taxon>
        <taxon>Magnoliidae</taxon>
        <taxon>Piperales</taxon>
        <taxon>Aristolochiaceae</taxon>
        <taxon>Aristolochia</taxon>
    </lineage>
</organism>